<keyword evidence="3" id="KW-0540">Nuclease</keyword>
<feature type="domain" description="B30.2/SPRY" evidence="9">
    <location>
        <begin position="1"/>
        <end position="180"/>
    </location>
</feature>
<dbReference type="EMBL" id="LIAE01006411">
    <property type="protein sequence ID" value="PAV89989.1"/>
    <property type="molecule type" value="Genomic_DNA"/>
</dbReference>
<dbReference type="GO" id="GO:0003724">
    <property type="term" value="F:RNA helicase activity"/>
    <property type="evidence" value="ECO:0007669"/>
    <property type="project" value="TreeGrafter"/>
</dbReference>
<evidence type="ECO:0000256" key="7">
    <source>
        <dbReference type="ARBA" id="ARBA00022839"/>
    </source>
</evidence>
<keyword evidence="4" id="KW-0547">Nucleotide-binding</keyword>
<dbReference type="GO" id="GO:0005524">
    <property type="term" value="F:ATP binding"/>
    <property type="evidence" value="ECO:0007669"/>
    <property type="project" value="UniProtKB-KW"/>
</dbReference>
<dbReference type="CDD" id="cd18787">
    <property type="entry name" value="SF2_C_DEAD"/>
    <property type="match status" value="1"/>
</dbReference>
<feature type="domain" description="Helicase ATP-binding" evidence="10">
    <location>
        <begin position="218"/>
        <end position="365"/>
    </location>
</feature>
<dbReference type="PROSITE" id="PS51192">
    <property type="entry name" value="HELICASE_ATP_BIND_1"/>
    <property type="match status" value="1"/>
</dbReference>
<dbReference type="PROSITE" id="PS51194">
    <property type="entry name" value="HELICASE_CTER"/>
    <property type="match status" value="1"/>
</dbReference>
<dbReference type="SUPFAM" id="SSF52540">
    <property type="entry name" value="P-loop containing nucleoside triphosphate hydrolases"/>
    <property type="match status" value="1"/>
</dbReference>
<dbReference type="EMBL" id="LIAE01006411">
    <property type="protein sequence ID" value="PAV89990.1"/>
    <property type="molecule type" value="Genomic_DNA"/>
</dbReference>
<reference evidence="12 13" key="1">
    <citation type="journal article" date="2017" name="Curr. Biol.">
        <title>Genome architecture and evolution of a unichromosomal asexual nematode.</title>
        <authorList>
            <person name="Fradin H."/>
            <person name="Zegar C."/>
            <person name="Gutwein M."/>
            <person name="Lucas J."/>
            <person name="Kovtun M."/>
            <person name="Corcoran D."/>
            <person name="Baugh L.R."/>
            <person name="Kiontke K."/>
            <person name="Gunsalus K."/>
            <person name="Fitch D.H."/>
            <person name="Piano F."/>
        </authorList>
    </citation>
    <scope>NUCLEOTIDE SEQUENCE [LARGE SCALE GENOMIC DNA]</scope>
    <source>
        <strain evidence="12">PF1309</strain>
    </source>
</reference>
<dbReference type="Gene3D" id="2.60.120.920">
    <property type="match status" value="1"/>
</dbReference>
<dbReference type="InterPro" id="IPR011545">
    <property type="entry name" value="DEAD/DEAH_box_helicase_dom"/>
</dbReference>
<dbReference type="GO" id="GO:0003676">
    <property type="term" value="F:nucleic acid binding"/>
    <property type="evidence" value="ECO:0007669"/>
    <property type="project" value="InterPro"/>
</dbReference>
<organism evidence="12 13">
    <name type="scientific">Diploscapter pachys</name>
    <dbReference type="NCBI Taxonomy" id="2018661"/>
    <lineage>
        <taxon>Eukaryota</taxon>
        <taxon>Metazoa</taxon>
        <taxon>Ecdysozoa</taxon>
        <taxon>Nematoda</taxon>
        <taxon>Chromadorea</taxon>
        <taxon>Rhabditida</taxon>
        <taxon>Rhabditina</taxon>
        <taxon>Rhabditomorpha</taxon>
        <taxon>Rhabditoidea</taxon>
        <taxon>Rhabditidae</taxon>
        <taxon>Diploscapter</taxon>
    </lineage>
</organism>
<dbReference type="PANTHER" id="PTHR47959:SF1">
    <property type="entry name" value="ATP-DEPENDENT RNA HELICASE DBPA"/>
    <property type="match status" value="1"/>
</dbReference>
<dbReference type="PANTHER" id="PTHR47959">
    <property type="entry name" value="ATP-DEPENDENT RNA HELICASE RHLE-RELATED"/>
    <property type="match status" value="1"/>
</dbReference>
<evidence type="ECO:0000256" key="1">
    <source>
        <dbReference type="ARBA" id="ARBA00008765"/>
    </source>
</evidence>
<name>A0A2A2LUX5_9BILA</name>
<dbReference type="InterPro" id="IPR014001">
    <property type="entry name" value="Helicase_ATP-bd"/>
</dbReference>
<dbReference type="GO" id="GO:0004527">
    <property type="term" value="F:exonuclease activity"/>
    <property type="evidence" value="ECO:0007669"/>
    <property type="project" value="UniProtKB-KW"/>
</dbReference>
<proteinExistence type="inferred from homology"/>
<evidence type="ECO:0000256" key="8">
    <source>
        <dbReference type="ARBA" id="ARBA00022840"/>
    </source>
</evidence>
<dbReference type="OrthoDB" id="1735at2759"/>
<sequence>MSIEKSIGLRKRRRRISVESTWRLNSGDRDHGLAIDSSGYFCESRTPKQWFGSRTFAGVHSKGKYYYEAKIMRDGLCRVGWATLKGSRNIGTDKNSYGFGGTGKKSHAKQFDDYGQSFSTNDVLGCFLDLDGGFIWWSKNGVEFPVAYEIKQHTSPEAALFPTVLLQNSSMTVNFGDSPFAFPPKNGFMPISKAPDSCVRWNVDEPMDTSGPGQVDTKSPLCLILEPTRELVEQTHNNLVTFASKLEDPKIRCISLAAGVDVNQTLAALESGVDIVTGTPSRILDLIQTRVLSVSHLQFIVLDEADQLVANKQGGSMGGLIRKLMGSLPLQAVDGTRHQMIVCSATLHNFDVTNFANRYMSFPQWIDLKGMDSVAETVHHSVCHVDANADKQWIRLMHAPNHLEDDHVHQHDQIKPGLNDKNTISLGTKILKGIYVLRAIQALNMKNEQCIVFCRTKQQCDHMETFLRHHGYNASCLHGDRSPQERSSTLAAFKEKKLNFLVCTDVAARGLDVSGVPFVINVTMPDDKAMYVHRIGRVGRADRMGLSISLVSQHEEKVWYHKCSSKGLSCKNTRDVQEGGCTIWYNEPQLLADVEEHLGQTIAIVDSDFQVPVDEFDGKIVYGAKRKEGATFVGHAPQLAAAVAQLADLETAMQLSYLNNVKDVYKKIEVL</sequence>
<feature type="domain" description="Helicase C-terminal" evidence="11">
    <location>
        <begin position="435"/>
        <end position="589"/>
    </location>
</feature>
<dbReference type="PROSITE" id="PS50188">
    <property type="entry name" value="B302_SPRY"/>
    <property type="match status" value="1"/>
</dbReference>
<evidence type="ECO:0000259" key="11">
    <source>
        <dbReference type="PROSITE" id="PS51194"/>
    </source>
</evidence>
<dbReference type="Pfam" id="PF00622">
    <property type="entry name" value="SPRY"/>
    <property type="match status" value="1"/>
</dbReference>
<dbReference type="SMART" id="SM00449">
    <property type="entry name" value="SPRY"/>
    <property type="match status" value="1"/>
</dbReference>
<dbReference type="Pfam" id="PF00271">
    <property type="entry name" value="Helicase_C"/>
    <property type="match status" value="1"/>
</dbReference>
<evidence type="ECO:0000256" key="2">
    <source>
        <dbReference type="ARBA" id="ARBA00014916"/>
    </source>
</evidence>
<dbReference type="Gene3D" id="3.40.50.300">
    <property type="entry name" value="P-loop containing nucleotide triphosphate hydrolases"/>
    <property type="match status" value="2"/>
</dbReference>
<evidence type="ECO:0000313" key="13">
    <source>
        <dbReference type="Proteomes" id="UP000218231"/>
    </source>
</evidence>
<accession>A0A2A2LUX5</accession>
<evidence type="ECO:0000256" key="4">
    <source>
        <dbReference type="ARBA" id="ARBA00022741"/>
    </source>
</evidence>
<evidence type="ECO:0000256" key="6">
    <source>
        <dbReference type="ARBA" id="ARBA00022806"/>
    </source>
</evidence>
<keyword evidence="6" id="KW-0347">Helicase</keyword>
<dbReference type="InterPro" id="IPR013320">
    <property type="entry name" value="ConA-like_dom_sf"/>
</dbReference>
<dbReference type="SUPFAM" id="SSF49899">
    <property type="entry name" value="Concanavalin A-like lectins/glucanases"/>
    <property type="match status" value="1"/>
</dbReference>
<dbReference type="EMBL" id="LIAE01006411">
    <property type="protein sequence ID" value="PAV89988.1"/>
    <property type="molecule type" value="Genomic_DNA"/>
</dbReference>
<comment type="caution">
    <text evidence="12">The sequence shown here is derived from an EMBL/GenBank/DDBJ whole genome shotgun (WGS) entry which is preliminary data.</text>
</comment>
<protein>
    <recommendedName>
        <fullName evidence="2">ATP-dependent RNA helicase DDX1</fullName>
    </recommendedName>
</protein>
<keyword evidence="5" id="KW-0378">Hydrolase</keyword>
<dbReference type="SMART" id="SM00487">
    <property type="entry name" value="DEXDc"/>
    <property type="match status" value="1"/>
</dbReference>
<comment type="similarity">
    <text evidence="1">Belongs to the DEAD box helicase family. DDX1 subfamily.</text>
</comment>
<dbReference type="InterPro" id="IPR027417">
    <property type="entry name" value="P-loop_NTPase"/>
</dbReference>
<dbReference type="InterPro" id="IPR050079">
    <property type="entry name" value="DEAD_box_RNA_helicase"/>
</dbReference>
<dbReference type="Proteomes" id="UP000218231">
    <property type="component" value="Unassembled WGS sequence"/>
</dbReference>
<dbReference type="InterPro" id="IPR001870">
    <property type="entry name" value="B30.2/SPRY"/>
</dbReference>
<dbReference type="STRING" id="2018661.A0A2A2LUX5"/>
<dbReference type="InterPro" id="IPR001650">
    <property type="entry name" value="Helicase_C-like"/>
</dbReference>
<evidence type="ECO:0000256" key="5">
    <source>
        <dbReference type="ARBA" id="ARBA00022801"/>
    </source>
</evidence>
<dbReference type="SMART" id="SM00490">
    <property type="entry name" value="HELICc"/>
    <property type="match status" value="1"/>
</dbReference>
<gene>
    <name evidence="12" type="ORF">WR25_06623</name>
</gene>
<keyword evidence="8" id="KW-0067">ATP-binding</keyword>
<dbReference type="EMBL" id="LIAE01006411">
    <property type="protein sequence ID" value="PAV89993.1"/>
    <property type="molecule type" value="Genomic_DNA"/>
</dbReference>
<dbReference type="AlphaFoldDB" id="A0A2A2LUX5"/>
<keyword evidence="7" id="KW-0269">Exonuclease</keyword>
<evidence type="ECO:0000256" key="3">
    <source>
        <dbReference type="ARBA" id="ARBA00022722"/>
    </source>
</evidence>
<dbReference type="InterPro" id="IPR043136">
    <property type="entry name" value="B30.2/SPRY_sf"/>
</dbReference>
<evidence type="ECO:0000259" key="10">
    <source>
        <dbReference type="PROSITE" id="PS51192"/>
    </source>
</evidence>
<evidence type="ECO:0000259" key="9">
    <source>
        <dbReference type="PROSITE" id="PS50188"/>
    </source>
</evidence>
<dbReference type="CDD" id="cd12873">
    <property type="entry name" value="SPRY_DDX1"/>
    <property type="match status" value="1"/>
</dbReference>
<dbReference type="InterPro" id="IPR003877">
    <property type="entry name" value="SPRY_dom"/>
</dbReference>
<dbReference type="Pfam" id="PF00270">
    <property type="entry name" value="DEAD"/>
    <property type="match status" value="1"/>
</dbReference>
<keyword evidence="13" id="KW-1185">Reference proteome</keyword>
<dbReference type="GO" id="GO:0005829">
    <property type="term" value="C:cytosol"/>
    <property type="evidence" value="ECO:0007669"/>
    <property type="project" value="TreeGrafter"/>
</dbReference>
<evidence type="ECO:0000313" key="12">
    <source>
        <dbReference type="EMBL" id="PAV89989.1"/>
    </source>
</evidence>